<reference evidence="3" key="1">
    <citation type="submission" date="2015-05" db="EMBL/GenBank/DDBJ databases">
        <authorList>
            <person name="Fogelqvist Johan"/>
        </authorList>
    </citation>
    <scope>NUCLEOTIDE SEQUENCE [LARGE SCALE GENOMIC DNA]</scope>
</reference>
<feature type="region of interest" description="Disordered" evidence="1">
    <location>
        <begin position="67"/>
        <end position="89"/>
    </location>
</feature>
<feature type="region of interest" description="Disordered" evidence="1">
    <location>
        <begin position="1"/>
        <end position="21"/>
    </location>
</feature>
<dbReference type="Proteomes" id="UP000045706">
    <property type="component" value="Unassembled WGS sequence"/>
</dbReference>
<evidence type="ECO:0000313" key="3">
    <source>
        <dbReference type="Proteomes" id="UP000045706"/>
    </source>
</evidence>
<accession>A0A0G4N687</accession>
<name>A0A0G4N687_VERLO</name>
<evidence type="ECO:0000256" key="1">
    <source>
        <dbReference type="SAM" id="MobiDB-lite"/>
    </source>
</evidence>
<organism evidence="2 3">
    <name type="scientific">Verticillium longisporum</name>
    <name type="common">Verticillium dahliae var. longisporum</name>
    <dbReference type="NCBI Taxonomy" id="100787"/>
    <lineage>
        <taxon>Eukaryota</taxon>
        <taxon>Fungi</taxon>
        <taxon>Dikarya</taxon>
        <taxon>Ascomycota</taxon>
        <taxon>Pezizomycotina</taxon>
        <taxon>Sordariomycetes</taxon>
        <taxon>Hypocreomycetidae</taxon>
        <taxon>Glomerellales</taxon>
        <taxon>Plectosphaerellaceae</taxon>
        <taxon>Verticillium</taxon>
    </lineage>
</organism>
<evidence type="ECO:0000313" key="2">
    <source>
        <dbReference type="EMBL" id="CRK42156.1"/>
    </source>
</evidence>
<protein>
    <submittedName>
        <fullName evidence="2">Uncharacterized protein</fullName>
    </submittedName>
</protein>
<gene>
    <name evidence="2" type="ORF">BN1723_005301</name>
</gene>
<sequence>MRFSEHPKPEPGGGDGGGLPRVGLILKRVRPGVGCVEIAVRCPPAAGEKVLSSTVCILSRGSAALASETANRARRAARSSAKRSGSRTR</sequence>
<feature type="compositionally biased region" description="Gly residues" evidence="1">
    <location>
        <begin position="11"/>
        <end position="20"/>
    </location>
</feature>
<proteinExistence type="predicted"/>
<dbReference type="EMBL" id="CVQI01032717">
    <property type="protein sequence ID" value="CRK42156.1"/>
    <property type="molecule type" value="Genomic_DNA"/>
</dbReference>
<feature type="compositionally biased region" description="Basic residues" evidence="1">
    <location>
        <begin position="72"/>
        <end position="89"/>
    </location>
</feature>
<dbReference type="AlphaFoldDB" id="A0A0G4N687"/>